<keyword evidence="5" id="KW-1133">Transmembrane helix</keyword>
<dbReference type="EMBL" id="KZ515908">
    <property type="protein sequence ID" value="PKU29901.1"/>
    <property type="molecule type" value="Genomic_DNA"/>
</dbReference>
<evidence type="ECO:0000256" key="1">
    <source>
        <dbReference type="ARBA" id="ARBA00004370"/>
    </source>
</evidence>
<comment type="similarity">
    <text evidence="2">Belongs to the polycystin family.</text>
</comment>
<reference evidence="9" key="1">
    <citation type="submission" date="2017-11" db="EMBL/GenBank/DDBJ databases">
        <authorList>
            <person name="Lima N.C."/>
            <person name="Parody-Merino A.M."/>
            <person name="Battley P.F."/>
            <person name="Fidler A.E."/>
            <person name="Prosdocimi F."/>
        </authorList>
    </citation>
    <scope>NUCLEOTIDE SEQUENCE [LARGE SCALE GENOMIC DNA]</scope>
</reference>
<keyword evidence="4" id="KW-0677">Repeat</keyword>
<gene>
    <name evidence="8" type="ORF">llap_19795</name>
</gene>
<protein>
    <submittedName>
        <fullName evidence="8">Polycystic kidney disease protein 1-like 2</fullName>
    </submittedName>
</protein>
<name>A0A2I0T7X5_LIMLA</name>
<evidence type="ECO:0000259" key="7">
    <source>
        <dbReference type="PROSITE" id="PS51111"/>
    </source>
</evidence>
<comment type="subcellular location">
    <subcellularLocation>
        <location evidence="1">Membrane</location>
    </subcellularLocation>
</comment>
<dbReference type="PANTHER" id="PTHR46730:SF1">
    <property type="entry name" value="PLAT DOMAIN-CONTAINING PROTEIN"/>
    <property type="match status" value="1"/>
</dbReference>
<dbReference type="AlphaFoldDB" id="A0A2I0T7X5"/>
<evidence type="ECO:0000256" key="6">
    <source>
        <dbReference type="ARBA" id="ARBA00023136"/>
    </source>
</evidence>
<dbReference type="Pfam" id="PF02010">
    <property type="entry name" value="REJ"/>
    <property type="match status" value="1"/>
</dbReference>
<evidence type="ECO:0000256" key="2">
    <source>
        <dbReference type="ARBA" id="ARBA00007200"/>
    </source>
</evidence>
<keyword evidence="9" id="KW-1185">Reference proteome</keyword>
<dbReference type="PANTHER" id="PTHR46730">
    <property type="entry name" value="POLYCYSTIN-1"/>
    <property type="match status" value="1"/>
</dbReference>
<keyword evidence="6" id="KW-0472">Membrane</keyword>
<keyword evidence="3" id="KW-0812">Transmembrane</keyword>
<sequence>MSVLKANNTQTRSNATCYGTVTYLLHSKILVSNVTYRYSSPGEFTLSVECTTSDWHVMAQKRVTVQDKMDQLSITGCYSQYETGNSSLCRTLYGELLWIQVELNGGTFLVKVVAINAFSNMSLDLGFITVLANNSHKEVNASDDVVLSVTGQKDSQAIYYNWYLDNTFQTKSTPLPLACGLTGFRQNSLNLLQSNTSMLKMNSSFLQTQGEAFQIKVTAMTQGGYGEETYLVSTVPPPDIPACAVSPKQGSALTTFRVSCSAPCSVDSCQASRNRQLTYCFYLKSNSLLHCGPDPELFPVYLPLGEKENNFILHVTITVSNSYGDTVQTNASVKVGHTDMIDGNLTLQAIVFEKANTILKDGNSSMSLFQLYKSVTSVLNQETQEESFNISLQTDTRKEVSQTLLSLQYNAI</sequence>
<dbReference type="InterPro" id="IPR014010">
    <property type="entry name" value="REJ_dom"/>
</dbReference>
<dbReference type="OrthoDB" id="10264154at2759"/>
<evidence type="ECO:0000313" key="9">
    <source>
        <dbReference type="Proteomes" id="UP000233556"/>
    </source>
</evidence>
<dbReference type="InterPro" id="IPR002859">
    <property type="entry name" value="PKD/REJ-like"/>
</dbReference>
<evidence type="ECO:0000313" key="8">
    <source>
        <dbReference type="EMBL" id="PKU29901.1"/>
    </source>
</evidence>
<evidence type="ECO:0000256" key="3">
    <source>
        <dbReference type="ARBA" id="ARBA00022692"/>
    </source>
</evidence>
<evidence type="ECO:0000256" key="5">
    <source>
        <dbReference type="ARBA" id="ARBA00022989"/>
    </source>
</evidence>
<feature type="domain" description="REJ" evidence="7">
    <location>
        <begin position="1"/>
        <end position="412"/>
    </location>
</feature>
<dbReference type="GO" id="GO:0005261">
    <property type="term" value="F:monoatomic cation channel activity"/>
    <property type="evidence" value="ECO:0007669"/>
    <property type="project" value="TreeGrafter"/>
</dbReference>
<organism evidence="8 9">
    <name type="scientific">Limosa lapponica baueri</name>
    <dbReference type="NCBI Taxonomy" id="1758121"/>
    <lineage>
        <taxon>Eukaryota</taxon>
        <taxon>Metazoa</taxon>
        <taxon>Chordata</taxon>
        <taxon>Craniata</taxon>
        <taxon>Vertebrata</taxon>
        <taxon>Euteleostomi</taxon>
        <taxon>Archelosauria</taxon>
        <taxon>Archosauria</taxon>
        <taxon>Dinosauria</taxon>
        <taxon>Saurischia</taxon>
        <taxon>Theropoda</taxon>
        <taxon>Coelurosauria</taxon>
        <taxon>Aves</taxon>
        <taxon>Neognathae</taxon>
        <taxon>Neoaves</taxon>
        <taxon>Charadriiformes</taxon>
        <taxon>Scolopacidae</taxon>
        <taxon>Limosa</taxon>
    </lineage>
</organism>
<dbReference type="GO" id="GO:0005886">
    <property type="term" value="C:plasma membrane"/>
    <property type="evidence" value="ECO:0007669"/>
    <property type="project" value="TreeGrafter"/>
</dbReference>
<evidence type="ECO:0000256" key="4">
    <source>
        <dbReference type="ARBA" id="ARBA00022737"/>
    </source>
</evidence>
<dbReference type="PROSITE" id="PS51111">
    <property type="entry name" value="REJ"/>
    <property type="match status" value="1"/>
</dbReference>
<dbReference type="Proteomes" id="UP000233556">
    <property type="component" value="Unassembled WGS sequence"/>
</dbReference>
<proteinExistence type="inferred from homology"/>
<dbReference type="GO" id="GO:0006816">
    <property type="term" value="P:calcium ion transport"/>
    <property type="evidence" value="ECO:0007669"/>
    <property type="project" value="TreeGrafter"/>
</dbReference>
<reference evidence="9" key="2">
    <citation type="submission" date="2017-12" db="EMBL/GenBank/DDBJ databases">
        <title>Genome sequence of the Bar-tailed Godwit (Limosa lapponica baueri).</title>
        <authorList>
            <person name="Lima N.C.B."/>
            <person name="Parody-Merino A.M."/>
            <person name="Battley P.F."/>
            <person name="Fidler A.E."/>
            <person name="Prosdocimi F."/>
        </authorList>
    </citation>
    <scope>NUCLEOTIDE SEQUENCE [LARGE SCALE GENOMIC DNA]</scope>
</reference>
<accession>A0A2I0T7X5</accession>